<dbReference type="Gene3D" id="1.50.10.10">
    <property type="match status" value="1"/>
</dbReference>
<dbReference type="CAZy" id="GH88">
    <property type="family name" value="Glycoside Hydrolase Family 88"/>
</dbReference>
<comment type="similarity">
    <text evidence="2">Belongs to the glycosyl hydrolase 88 family.</text>
</comment>
<dbReference type="PANTHER" id="PTHR36845">
    <property type="entry name" value="HYDROLASE, PUTATIVE (AFU_ORTHOLOGUE AFUA_7G05090)-RELATED"/>
    <property type="match status" value="1"/>
</dbReference>
<evidence type="ECO:0000256" key="2">
    <source>
        <dbReference type="ARBA" id="ARBA00038358"/>
    </source>
</evidence>
<dbReference type="KEGG" id="cpy:Cphy_0934"/>
<dbReference type="GO" id="GO:0000272">
    <property type="term" value="P:polysaccharide catabolic process"/>
    <property type="evidence" value="ECO:0007669"/>
    <property type="project" value="TreeGrafter"/>
</dbReference>
<dbReference type="EMBL" id="CP000885">
    <property type="protein sequence ID" value="ABX41318.1"/>
    <property type="molecule type" value="Genomic_DNA"/>
</dbReference>
<evidence type="ECO:0000256" key="1">
    <source>
        <dbReference type="ARBA" id="ARBA00022801"/>
    </source>
</evidence>
<dbReference type="OrthoDB" id="428577at2"/>
<dbReference type="AlphaFoldDB" id="A9KLI9"/>
<proteinExistence type="inferred from homology"/>
<feature type="binding site" evidence="4">
    <location>
        <position position="355"/>
    </location>
    <ligand>
        <name>substrate</name>
    </ligand>
</feature>
<evidence type="ECO:0000256" key="4">
    <source>
        <dbReference type="PIRSR" id="PIRSR610905-2"/>
    </source>
</evidence>
<dbReference type="InterPro" id="IPR010905">
    <property type="entry name" value="Glyco_hydro_88"/>
</dbReference>
<feature type="binding site" evidence="4">
    <location>
        <position position="240"/>
    </location>
    <ligand>
        <name>substrate</name>
    </ligand>
</feature>
<dbReference type="Proteomes" id="UP000000370">
    <property type="component" value="Chromosome"/>
</dbReference>
<dbReference type="InterPro" id="IPR008928">
    <property type="entry name" value="6-hairpin_glycosidase_sf"/>
</dbReference>
<accession>A9KLI9</accession>
<feature type="binding site" evidence="4">
    <location>
        <position position="222"/>
    </location>
    <ligand>
        <name>substrate</name>
    </ligand>
</feature>
<dbReference type="GO" id="GO:0052757">
    <property type="term" value="F:chondroitin hydrolase activity"/>
    <property type="evidence" value="ECO:0007669"/>
    <property type="project" value="TreeGrafter"/>
</dbReference>
<sequence>MHTLKELEKYSSITMDEVKKSLDISVELVLHNLDEFTNHFPDSNSNNMFYPKTENVEWTTGFWTGEIWLAYEMTGHEKLKHAGNIQVESFLKRIIEKVDVNHHDMGFLYSPSCVAAYQLTGNETAKKAAIMAADNLMERFIENGQYFQAWGEIGASDNSRLIIDCLLNMPLLFWASEVTGESIYSEKAEAHIKTAMNYVIRPDNSTYHTYYFDAKTGEPMKGVTHQGNRDGSAWSRGQAWGIYGAALSYKKLKDPMYLEVFKKVTDYFLEHLPEDLIPYWDFDFDTGSNEPRDSSAGAIACCGMLEMAKYMTNEDSLYYTEMAKKILKALVDRCQVTDTALSNGLLLHGTYAKDSPNNPCHNRGVDECNTWGDYFFLEALVRLHKNWKPYW</sequence>
<dbReference type="SUPFAM" id="SSF48208">
    <property type="entry name" value="Six-hairpin glycosidases"/>
    <property type="match status" value="1"/>
</dbReference>
<name>A9KLI9_LACP7</name>
<evidence type="ECO:0000313" key="5">
    <source>
        <dbReference type="EMBL" id="ABX41318.1"/>
    </source>
</evidence>
<feature type="active site" description="Proton donor" evidence="3">
    <location>
        <position position="164"/>
    </location>
</feature>
<organism evidence="5 6">
    <name type="scientific">Lachnoclostridium phytofermentans (strain ATCC 700394 / DSM 18823 / ISDg)</name>
    <name type="common">Clostridium phytofermentans</name>
    <dbReference type="NCBI Taxonomy" id="357809"/>
    <lineage>
        <taxon>Bacteria</taxon>
        <taxon>Bacillati</taxon>
        <taxon>Bacillota</taxon>
        <taxon>Clostridia</taxon>
        <taxon>Lachnospirales</taxon>
        <taxon>Lachnospiraceae</taxon>
    </lineage>
</organism>
<dbReference type="eggNOG" id="COG4225">
    <property type="taxonomic scope" value="Bacteria"/>
</dbReference>
<evidence type="ECO:0000256" key="3">
    <source>
        <dbReference type="PIRSR" id="PIRSR610905-1"/>
    </source>
</evidence>
<reference evidence="6" key="1">
    <citation type="submission" date="2007-11" db="EMBL/GenBank/DDBJ databases">
        <title>Complete genome sequence of Clostridium phytofermentans ISDg.</title>
        <authorList>
            <person name="Leschine S.B."/>
            <person name="Warnick T.A."/>
            <person name="Blanchard J.L."/>
            <person name="Schnell D.J."/>
            <person name="Petit E.L."/>
            <person name="LaTouf W.G."/>
            <person name="Copeland A."/>
            <person name="Lucas S."/>
            <person name="Lapidus A."/>
            <person name="Barry K."/>
            <person name="Glavina del Rio T."/>
            <person name="Dalin E."/>
            <person name="Tice H."/>
            <person name="Pitluck S."/>
            <person name="Kiss H."/>
            <person name="Brettin T."/>
            <person name="Bruce D."/>
            <person name="Detter J.C."/>
            <person name="Han C."/>
            <person name="Kuske C."/>
            <person name="Schmutz J."/>
            <person name="Larimer F."/>
            <person name="Land M."/>
            <person name="Hauser L."/>
            <person name="Kyrpides N."/>
            <person name="Kim E.A."/>
            <person name="Richardson P."/>
        </authorList>
    </citation>
    <scope>NUCLEOTIDE SEQUENCE [LARGE SCALE GENOMIC DNA]</scope>
    <source>
        <strain evidence="6">ATCC 700394 / DSM 18823 / ISDg</strain>
    </source>
</reference>
<dbReference type="STRING" id="357809.Cphy_0934"/>
<feature type="binding site" evidence="4">
    <location>
        <position position="224"/>
    </location>
    <ligand>
        <name>substrate</name>
    </ligand>
</feature>
<dbReference type="PANTHER" id="PTHR36845:SF1">
    <property type="entry name" value="HYDROLASE, PUTATIVE (AFU_ORTHOLOGUE AFUA_7G05090)-RELATED"/>
    <property type="match status" value="1"/>
</dbReference>
<dbReference type="RefSeq" id="WP_012198963.1">
    <property type="nucleotide sequence ID" value="NC_010001.1"/>
</dbReference>
<feature type="active site" description="Nucleophile" evidence="3">
    <location>
        <position position="104"/>
    </location>
</feature>
<feature type="binding site" evidence="4">
    <location>
        <position position="236"/>
    </location>
    <ligand>
        <name>substrate</name>
    </ligand>
</feature>
<feature type="binding site" evidence="4">
    <location>
        <position position="164"/>
    </location>
    <ligand>
        <name>substrate</name>
    </ligand>
</feature>
<dbReference type="InterPro" id="IPR052369">
    <property type="entry name" value="UG_Glycosaminoglycan_Hydrolase"/>
</dbReference>
<feature type="binding site" evidence="4">
    <location>
        <position position="104"/>
    </location>
    <ligand>
        <name>substrate</name>
    </ligand>
</feature>
<dbReference type="Pfam" id="PF07470">
    <property type="entry name" value="Glyco_hydro_88"/>
    <property type="match status" value="1"/>
</dbReference>
<keyword evidence="1 5" id="KW-0378">Hydrolase</keyword>
<protein>
    <submittedName>
        <fullName evidence="5">Glycosyl hydrolase family 88</fullName>
    </submittedName>
</protein>
<keyword evidence="6" id="KW-1185">Reference proteome</keyword>
<evidence type="ECO:0000313" key="6">
    <source>
        <dbReference type="Proteomes" id="UP000000370"/>
    </source>
</evidence>
<dbReference type="InterPro" id="IPR012341">
    <property type="entry name" value="6hp_glycosidase-like_sf"/>
</dbReference>
<gene>
    <name evidence="5" type="ordered locus">Cphy_0934</name>
</gene>
<dbReference type="HOGENOM" id="CLU_027158_0_0_9"/>